<gene>
    <name evidence="7" type="ORF">PQR63_22180</name>
</gene>
<dbReference type="GO" id="GO:0051213">
    <property type="term" value="F:dioxygenase activity"/>
    <property type="evidence" value="ECO:0007669"/>
    <property type="project" value="UniProtKB-KW"/>
</dbReference>
<dbReference type="PANTHER" id="PTHR30468:SF1">
    <property type="entry name" value="ALPHA-KETOGLUTARATE-DEPENDENT SULFONATE DIOXYGENASE"/>
    <property type="match status" value="1"/>
</dbReference>
<keyword evidence="4" id="KW-0560">Oxidoreductase</keyword>
<evidence type="ECO:0000256" key="3">
    <source>
        <dbReference type="ARBA" id="ARBA00022964"/>
    </source>
</evidence>
<comment type="similarity">
    <text evidence="1">Belongs to the TfdA dioxygenase family.</text>
</comment>
<evidence type="ECO:0000259" key="6">
    <source>
        <dbReference type="Pfam" id="PF02668"/>
    </source>
</evidence>
<dbReference type="InterPro" id="IPR042098">
    <property type="entry name" value="TauD-like_sf"/>
</dbReference>
<keyword evidence="3 7" id="KW-0223">Dioxygenase</keyword>
<keyword evidence="2" id="KW-0479">Metal-binding</keyword>
<evidence type="ECO:0000256" key="2">
    <source>
        <dbReference type="ARBA" id="ARBA00022723"/>
    </source>
</evidence>
<protein>
    <submittedName>
        <fullName evidence="7">TauD/TfdA family dioxygenase</fullName>
    </submittedName>
</protein>
<keyword evidence="8" id="KW-1185">Reference proteome</keyword>
<keyword evidence="5" id="KW-0408">Iron</keyword>
<comment type="caution">
    <text evidence="7">The sequence shown here is derived from an EMBL/GenBank/DDBJ whole genome shotgun (WGS) entry which is preliminary data.</text>
</comment>
<reference evidence="7 8" key="1">
    <citation type="journal article" date="2024" name="Chem. Sci.">
        <title>Discovery of megapolipeptins by genome mining of a Burkholderiales bacteria collection.</title>
        <authorList>
            <person name="Paulo B.S."/>
            <person name="Recchia M.J.J."/>
            <person name="Lee S."/>
            <person name="Fergusson C.H."/>
            <person name="Romanowski S.B."/>
            <person name="Hernandez A."/>
            <person name="Krull N."/>
            <person name="Liu D.Y."/>
            <person name="Cavanagh H."/>
            <person name="Bos A."/>
            <person name="Gray C.A."/>
            <person name="Murphy B.T."/>
            <person name="Linington R.G."/>
            <person name="Eustaquio A.S."/>
        </authorList>
    </citation>
    <scope>NUCLEOTIDE SEQUENCE [LARGE SCALE GENOMIC DNA]</scope>
    <source>
        <strain evidence="7 8">RL21-008-BIB-B</strain>
    </source>
</reference>
<evidence type="ECO:0000256" key="4">
    <source>
        <dbReference type="ARBA" id="ARBA00023002"/>
    </source>
</evidence>
<dbReference type="Gene3D" id="3.60.130.10">
    <property type="entry name" value="Clavaminate synthase-like"/>
    <property type="match status" value="1"/>
</dbReference>
<dbReference type="InterPro" id="IPR003819">
    <property type="entry name" value="TauD/TfdA-like"/>
</dbReference>
<organism evidence="7 8">
    <name type="scientific">Herbaspirillum rhizosphaerae</name>
    <dbReference type="NCBI Taxonomy" id="346179"/>
    <lineage>
        <taxon>Bacteria</taxon>
        <taxon>Pseudomonadati</taxon>
        <taxon>Pseudomonadota</taxon>
        <taxon>Betaproteobacteria</taxon>
        <taxon>Burkholderiales</taxon>
        <taxon>Oxalobacteraceae</taxon>
        <taxon>Herbaspirillum</taxon>
    </lineage>
</organism>
<dbReference type="RefSeq" id="WP_408170254.1">
    <property type="nucleotide sequence ID" value="NZ_JAQQFR010000019.1"/>
</dbReference>
<dbReference type="Pfam" id="PF02668">
    <property type="entry name" value="TauD"/>
    <property type="match status" value="1"/>
</dbReference>
<accession>A0ABW8ZD76</accession>
<evidence type="ECO:0000256" key="5">
    <source>
        <dbReference type="ARBA" id="ARBA00023004"/>
    </source>
</evidence>
<dbReference type="InterPro" id="IPR051323">
    <property type="entry name" value="AtsK-like"/>
</dbReference>
<evidence type="ECO:0000256" key="1">
    <source>
        <dbReference type="ARBA" id="ARBA00005896"/>
    </source>
</evidence>
<dbReference type="EMBL" id="JAQQFR010000019">
    <property type="protein sequence ID" value="MFL9881122.1"/>
    <property type="molecule type" value="Genomic_DNA"/>
</dbReference>
<proteinExistence type="inferred from homology"/>
<name>A0ABW8ZD76_9BURK</name>
<evidence type="ECO:0000313" key="8">
    <source>
        <dbReference type="Proteomes" id="UP001629214"/>
    </source>
</evidence>
<evidence type="ECO:0000313" key="7">
    <source>
        <dbReference type="EMBL" id="MFL9881122.1"/>
    </source>
</evidence>
<dbReference type="Proteomes" id="UP001629214">
    <property type="component" value="Unassembled WGS sequence"/>
</dbReference>
<dbReference type="PANTHER" id="PTHR30468">
    <property type="entry name" value="ALPHA-KETOGLUTARATE-DEPENDENT SULFONATE DIOXYGENASE"/>
    <property type="match status" value="1"/>
</dbReference>
<dbReference type="SUPFAM" id="SSF51197">
    <property type="entry name" value="Clavaminate synthase-like"/>
    <property type="match status" value="1"/>
</dbReference>
<feature type="domain" description="TauD/TfdA-like" evidence="6">
    <location>
        <begin position="6"/>
        <end position="273"/>
    </location>
</feature>
<sequence>MSSFSLKPLSSALGAEVIGIDMHRPLDAETVQALIDAWHRYIILLFRNQPLTFEEHIAFSRNFGALDDHAAVPRFRHPDHPEILLVTNYEAGGKRLAVGRQWHSDLSTTTRPAKGSLLHCVELPEVGGDTMFCNMYKAWESLSPTLQSILDGRNALHDMSVARETRLARTSDELAEIRRRNPPVYQPIARVHDGSGRKALYVSEMTSVSIEGMTAEESRPLLQYLYDHSVVPENVYRHRWQIGDTMMWDNRSAMHIALSDYDHNQRRIMYRTTLLGQPSGRIAEPPAEEVSLMPSAVFPVVSPPAGTGVHPMA</sequence>